<name>A0A6H1ZFR3_9ZZZZ</name>
<dbReference type="EMBL" id="MT144611">
    <property type="protein sequence ID" value="QJH95006.1"/>
    <property type="molecule type" value="Genomic_DNA"/>
</dbReference>
<reference evidence="1" key="1">
    <citation type="submission" date="2020-03" db="EMBL/GenBank/DDBJ databases">
        <title>The deep terrestrial virosphere.</title>
        <authorList>
            <person name="Holmfeldt K."/>
            <person name="Nilsson E."/>
            <person name="Simone D."/>
            <person name="Lopez-Fernandez M."/>
            <person name="Wu X."/>
            <person name="de Brujin I."/>
            <person name="Lundin D."/>
            <person name="Andersson A."/>
            <person name="Bertilsson S."/>
            <person name="Dopson M."/>
        </authorList>
    </citation>
    <scope>NUCLEOTIDE SEQUENCE</scope>
    <source>
        <strain evidence="1">TM448A00317</strain>
        <strain evidence="2">TM448B00343</strain>
    </source>
</reference>
<dbReference type="EMBL" id="MT144003">
    <property type="protein sequence ID" value="QJA46105.1"/>
    <property type="molecule type" value="Genomic_DNA"/>
</dbReference>
<dbReference type="AlphaFoldDB" id="A0A6H1ZFR3"/>
<sequence length="648" mass="71410">MSVTTWAALAALPRSQKDYLVVLTPKLRLLNWTKTGGRVNVYEVSFASLYEVSSDYGSIWRAVNTIKEDSDEYTARASIAAVDAAASSWYHDTSAGKLYVHTSGSTAPSTSQYIVCFFNIHISSGPGKDGKGKIFSNIYYEPLFRANTVPTLDYEQTDILSGGGMKTGSGRLEFNNTRKFWDKIFAIWTWENAPIAIKVGGEDLPLTEYQTVFTGRVQAGVWSDNVMSFEVTNLIDILKRNVPPNPLFGANVAAADRGKVVPFCFGEVSSITPLCSDNSMANAKEYTIADAAYQTLKAIVTVYDGGIPVAGGSYTNDLTNCKFTFNAYTPTGAVTCDVQGAKISDITGESDTALMTNGADIIRFFLKTVFGLLDAEINTTAFALAKVACTFKLGKYLRYRRNASSYFQEIERSTFGNIYIDNDGRWTFVVFAPYAIEDDDVSGEEMSDFKERRGIDKLFNAIKLHYDPQPLERDEGVTEVGSEDTYQGVSVTKIAVRHVYEKTGAYKNIYTWIKGTIDATAHAQRIALMVSARTQEISFTANGLKLFERRPGDLLGITRDRGPRESGILNDEKFQVLKISKSVALKQCRLICDDLKGLGRTIGFWGGAAAPTWAAATEAEKLMQGFWSNPGGLIDPADETTKDQSVWW</sequence>
<gene>
    <name evidence="1" type="ORF">TM448A00317_0007</name>
    <name evidence="2" type="ORF">TM448B00343_0012</name>
</gene>
<evidence type="ECO:0000313" key="1">
    <source>
        <dbReference type="EMBL" id="QJA46105.1"/>
    </source>
</evidence>
<accession>A0A6H1ZFR3</accession>
<protein>
    <recommendedName>
        <fullName evidence="3">Tail protein</fullName>
    </recommendedName>
</protein>
<proteinExistence type="predicted"/>
<evidence type="ECO:0000313" key="2">
    <source>
        <dbReference type="EMBL" id="QJH95006.1"/>
    </source>
</evidence>
<organism evidence="1">
    <name type="scientific">viral metagenome</name>
    <dbReference type="NCBI Taxonomy" id="1070528"/>
    <lineage>
        <taxon>unclassified sequences</taxon>
        <taxon>metagenomes</taxon>
        <taxon>organismal metagenomes</taxon>
    </lineage>
</organism>
<evidence type="ECO:0008006" key="3">
    <source>
        <dbReference type="Google" id="ProtNLM"/>
    </source>
</evidence>